<feature type="region of interest" description="Disordered" evidence="1">
    <location>
        <begin position="1"/>
        <end position="23"/>
    </location>
</feature>
<evidence type="ECO:0000313" key="3">
    <source>
        <dbReference type="Proteomes" id="UP001620626"/>
    </source>
</evidence>
<dbReference type="InterPro" id="IPR008927">
    <property type="entry name" value="6-PGluconate_DH-like_C_sf"/>
</dbReference>
<name>A0ABD2IK04_9BILA</name>
<dbReference type="Proteomes" id="UP001620626">
    <property type="component" value="Unassembled WGS sequence"/>
</dbReference>
<feature type="compositionally biased region" description="Low complexity" evidence="1">
    <location>
        <begin position="1"/>
        <end position="15"/>
    </location>
</feature>
<dbReference type="PANTHER" id="PTHR43612">
    <property type="entry name" value="TRIFUNCTIONAL ENZYME SUBUNIT ALPHA"/>
    <property type="match status" value="1"/>
</dbReference>
<accession>A0ABD2IK04</accession>
<reference evidence="2 3" key="1">
    <citation type="submission" date="2024-10" db="EMBL/GenBank/DDBJ databases">
        <authorList>
            <person name="Kim D."/>
        </authorList>
    </citation>
    <scope>NUCLEOTIDE SEQUENCE [LARGE SCALE GENOMIC DNA]</scope>
    <source>
        <strain evidence="2">BH-2024</strain>
    </source>
</reference>
<dbReference type="InterPro" id="IPR050136">
    <property type="entry name" value="FA_oxidation_alpha_subunit"/>
</dbReference>
<keyword evidence="3" id="KW-1185">Reference proteome</keyword>
<proteinExistence type="predicted"/>
<organism evidence="2 3">
    <name type="scientific">Heterodera trifolii</name>
    <dbReference type="NCBI Taxonomy" id="157864"/>
    <lineage>
        <taxon>Eukaryota</taxon>
        <taxon>Metazoa</taxon>
        <taxon>Ecdysozoa</taxon>
        <taxon>Nematoda</taxon>
        <taxon>Chromadorea</taxon>
        <taxon>Rhabditida</taxon>
        <taxon>Tylenchina</taxon>
        <taxon>Tylenchomorpha</taxon>
        <taxon>Tylenchoidea</taxon>
        <taxon>Heteroderidae</taxon>
        <taxon>Heteroderinae</taxon>
        <taxon>Heterodera</taxon>
    </lineage>
</organism>
<sequence length="162" mass="17898">MATRTKATRTQATRTIGNSYKGNSYTGNSYTGNSYNRQLVQLATRIYTYSIDGDKKSKKVPNAKAQEILARYKLSPSEGASSVENQQIRVVSRFVNEALICLEEGIISSPSDGDVASIVFGLGFPPFWGGPFRFVDLYGAQKLIKHMERYGNIYSAVQFASC</sequence>
<evidence type="ECO:0000256" key="1">
    <source>
        <dbReference type="SAM" id="MobiDB-lite"/>
    </source>
</evidence>
<dbReference type="AlphaFoldDB" id="A0ABD2IK04"/>
<dbReference type="SUPFAM" id="SSF48179">
    <property type="entry name" value="6-phosphogluconate dehydrogenase C-terminal domain-like"/>
    <property type="match status" value="1"/>
</dbReference>
<dbReference type="Gene3D" id="1.10.1040.50">
    <property type="match status" value="1"/>
</dbReference>
<dbReference type="EMBL" id="JBICBT010001160">
    <property type="protein sequence ID" value="KAL3080459.1"/>
    <property type="molecule type" value="Genomic_DNA"/>
</dbReference>
<comment type="caution">
    <text evidence="2">The sequence shown here is derived from an EMBL/GenBank/DDBJ whole genome shotgun (WGS) entry which is preliminary data.</text>
</comment>
<dbReference type="GO" id="GO:0016616">
    <property type="term" value="F:oxidoreductase activity, acting on the CH-OH group of donors, NAD or NADP as acceptor"/>
    <property type="evidence" value="ECO:0007669"/>
    <property type="project" value="UniProtKB-ARBA"/>
</dbReference>
<protein>
    <submittedName>
        <fullName evidence="2">Uncharacterized protein</fullName>
    </submittedName>
</protein>
<dbReference type="PANTHER" id="PTHR43612:SF3">
    <property type="entry name" value="TRIFUNCTIONAL ENZYME SUBUNIT ALPHA, MITOCHONDRIAL"/>
    <property type="match status" value="1"/>
</dbReference>
<evidence type="ECO:0000313" key="2">
    <source>
        <dbReference type="EMBL" id="KAL3080459.1"/>
    </source>
</evidence>
<gene>
    <name evidence="2" type="ORF">niasHT_038896</name>
</gene>